<evidence type="ECO:0000313" key="1">
    <source>
        <dbReference type="EMBL" id="KAF1813067.1"/>
    </source>
</evidence>
<name>A0A6G1G4R6_9PEZI</name>
<reference evidence="1 3" key="1">
    <citation type="submission" date="2020-01" db="EMBL/GenBank/DDBJ databases">
        <authorList>
            <consortium name="DOE Joint Genome Institute"/>
            <person name="Haridas S."/>
            <person name="Albert R."/>
            <person name="Binder M."/>
            <person name="Bloem J."/>
            <person name="Labutti K."/>
            <person name="Salamov A."/>
            <person name="Andreopoulos B."/>
            <person name="Baker S.E."/>
            <person name="Barry K."/>
            <person name="Bills G."/>
            <person name="Bluhm B.H."/>
            <person name="Cannon C."/>
            <person name="Castanera R."/>
            <person name="Culley D.E."/>
            <person name="Daum C."/>
            <person name="Ezra D."/>
            <person name="Gonzalez J.B."/>
            <person name="Henrissat B."/>
            <person name="Kuo A."/>
            <person name="Liang C."/>
            <person name="Lipzen A."/>
            <person name="Lutzoni F."/>
            <person name="Magnuson J."/>
            <person name="Mondo S."/>
            <person name="Nolan M."/>
            <person name="Ohm R."/>
            <person name="Pangilinan J."/>
            <person name="Park H.-J."/>
            <person name="Ramirez L."/>
            <person name="Alfaro M."/>
            <person name="Sun H."/>
            <person name="Tritt A."/>
            <person name="Yoshinaga Y."/>
            <person name="Zwiers L.-H."/>
            <person name="Turgeon B.G."/>
            <person name="Goodwin S.B."/>
            <person name="Spatafora J.W."/>
            <person name="Crous P.W."/>
            <person name="Grigoriev I.V."/>
        </authorList>
    </citation>
    <scope>NUCLEOTIDE SEQUENCE</scope>
    <source>
        <strain evidence="1 3">CBS 781.70</strain>
    </source>
</reference>
<evidence type="ECO:0000313" key="3">
    <source>
        <dbReference type="RefSeq" id="XP_033534698.1"/>
    </source>
</evidence>
<dbReference type="GeneID" id="54415876"/>
<reference evidence="3" key="2">
    <citation type="submission" date="2020-04" db="EMBL/GenBank/DDBJ databases">
        <authorList>
            <consortium name="NCBI Genome Project"/>
        </authorList>
    </citation>
    <scope>NUCLEOTIDE SEQUENCE</scope>
    <source>
        <strain evidence="3">CBS 781.70</strain>
    </source>
</reference>
<accession>A0A6G1G4R6</accession>
<protein>
    <submittedName>
        <fullName evidence="1 3">Uncharacterized protein</fullName>
    </submittedName>
</protein>
<gene>
    <name evidence="1 3" type="ORF">P152DRAFT_337550</name>
</gene>
<dbReference type="EMBL" id="ML975156">
    <property type="protein sequence ID" value="KAF1813067.1"/>
    <property type="molecule type" value="Genomic_DNA"/>
</dbReference>
<keyword evidence="2" id="KW-1185">Reference proteome</keyword>
<proteinExistence type="predicted"/>
<dbReference type="AlphaFoldDB" id="A0A6G1G4R6"/>
<organism evidence="1">
    <name type="scientific">Eremomyces bilateralis CBS 781.70</name>
    <dbReference type="NCBI Taxonomy" id="1392243"/>
    <lineage>
        <taxon>Eukaryota</taxon>
        <taxon>Fungi</taxon>
        <taxon>Dikarya</taxon>
        <taxon>Ascomycota</taxon>
        <taxon>Pezizomycotina</taxon>
        <taxon>Dothideomycetes</taxon>
        <taxon>Dothideomycetes incertae sedis</taxon>
        <taxon>Eremomycetales</taxon>
        <taxon>Eremomycetaceae</taxon>
        <taxon>Eremomyces</taxon>
    </lineage>
</organism>
<reference evidence="3" key="3">
    <citation type="submission" date="2025-04" db="UniProtKB">
        <authorList>
            <consortium name="RefSeq"/>
        </authorList>
    </citation>
    <scope>IDENTIFICATION</scope>
    <source>
        <strain evidence="3">CBS 781.70</strain>
    </source>
</reference>
<evidence type="ECO:0000313" key="2">
    <source>
        <dbReference type="Proteomes" id="UP000504638"/>
    </source>
</evidence>
<dbReference type="RefSeq" id="XP_033534698.1">
    <property type="nucleotide sequence ID" value="XM_033675306.1"/>
</dbReference>
<dbReference type="Proteomes" id="UP000504638">
    <property type="component" value="Unplaced"/>
</dbReference>
<sequence>MAGAAPTAGTAGWMGFCGFTGETECDLPCWIGEWRASSHRSPSRSRTRIWQWAASALRAVETSCRSRRMRRWRTVRRIVAVARMTRCWSLRTLGRVGHGRISGGVFERDSAWRWMRAWRIGPEMTAMPIRSGER</sequence>